<reference evidence="1 2" key="1">
    <citation type="journal article" date="2018" name="PLoS Genet.">
        <title>Population sequencing reveals clonal diversity and ancestral inbreeding in the grapevine cultivar Chardonnay.</title>
        <authorList>
            <person name="Roach M.J."/>
            <person name="Johnson D.L."/>
            <person name="Bohlmann J."/>
            <person name="van Vuuren H.J."/>
            <person name="Jones S.J."/>
            <person name="Pretorius I.S."/>
            <person name="Schmidt S.A."/>
            <person name="Borneman A.R."/>
        </authorList>
    </citation>
    <scope>NUCLEOTIDE SEQUENCE [LARGE SCALE GENOMIC DNA]</scope>
    <source>
        <strain evidence="2">cv. Chardonnay</strain>
        <tissue evidence="1">Leaf</tissue>
    </source>
</reference>
<comment type="caution">
    <text evidence="1">The sequence shown here is derived from an EMBL/GenBank/DDBJ whole genome shotgun (WGS) entry which is preliminary data.</text>
</comment>
<evidence type="ECO:0000313" key="1">
    <source>
        <dbReference type="EMBL" id="RVW62975.1"/>
    </source>
</evidence>
<protein>
    <submittedName>
        <fullName evidence="1">Uncharacterized protein</fullName>
    </submittedName>
</protein>
<dbReference type="AlphaFoldDB" id="A0A438FSQ0"/>
<dbReference type="Proteomes" id="UP000288805">
    <property type="component" value="Unassembled WGS sequence"/>
</dbReference>
<name>A0A438FSQ0_VITVI</name>
<dbReference type="EMBL" id="QGNW01000754">
    <property type="protein sequence ID" value="RVW62975.1"/>
    <property type="molecule type" value="Genomic_DNA"/>
</dbReference>
<evidence type="ECO:0000313" key="2">
    <source>
        <dbReference type="Proteomes" id="UP000288805"/>
    </source>
</evidence>
<gene>
    <name evidence="1" type="ORF">CK203_062387</name>
</gene>
<organism evidence="1 2">
    <name type="scientific">Vitis vinifera</name>
    <name type="common">Grape</name>
    <dbReference type="NCBI Taxonomy" id="29760"/>
    <lineage>
        <taxon>Eukaryota</taxon>
        <taxon>Viridiplantae</taxon>
        <taxon>Streptophyta</taxon>
        <taxon>Embryophyta</taxon>
        <taxon>Tracheophyta</taxon>
        <taxon>Spermatophyta</taxon>
        <taxon>Magnoliopsida</taxon>
        <taxon>eudicotyledons</taxon>
        <taxon>Gunneridae</taxon>
        <taxon>Pentapetalae</taxon>
        <taxon>rosids</taxon>
        <taxon>Vitales</taxon>
        <taxon>Vitaceae</taxon>
        <taxon>Viteae</taxon>
        <taxon>Vitis</taxon>
    </lineage>
</organism>
<proteinExistence type="predicted"/>
<sequence length="276" mass="30418">MSSIYGKMDDCRIADLTKGLPELRLNSEGGYVETELGVKWPCSAIQISFNWQLCHHGASDGYLRSGGDFLAGGGDFLAGNGDFLAGSGDGVGSHSGSEDDSVRSIGSETFAFSLGDRYPDFWPLEELNRQWRGRCGSEVESWTGASLGILRQVDGDEDFAPHVLAMAVSAETTRDAHGLLSPFRNCETGVRRCEVALVCQRVVSQLRNTLRNGASAAKRWISKCGKNRSHFAAAKRWYLAVKWHSCAKEPLRSYENFRRGRKAAAKWFCSGDWFSQ</sequence>
<accession>A0A438FSQ0</accession>